<dbReference type="Gene3D" id="3.30.200.20">
    <property type="entry name" value="Phosphorylase Kinase, domain 1"/>
    <property type="match status" value="1"/>
</dbReference>
<dbReference type="InterPro" id="IPR046959">
    <property type="entry name" value="PRK1-6/SRF4-like"/>
</dbReference>
<evidence type="ECO:0000313" key="17">
    <source>
        <dbReference type="EMBL" id="KAF3435470.1"/>
    </source>
</evidence>
<dbReference type="PROSITE" id="PS51450">
    <property type="entry name" value="LRR"/>
    <property type="match status" value="1"/>
</dbReference>
<keyword evidence="9 14" id="KW-1133">Transmembrane helix</keyword>
<dbReference type="GO" id="GO:0016020">
    <property type="term" value="C:membrane"/>
    <property type="evidence" value="ECO:0007669"/>
    <property type="project" value="UniProtKB-SubCell"/>
</dbReference>
<gene>
    <name evidence="17" type="ORF">FNV43_RR22559</name>
</gene>
<protein>
    <recommendedName>
        <fullName evidence="16">Protein kinase domain-containing protein</fullName>
    </recommendedName>
</protein>
<name>A0A8K0DQP6_9ROSA</name>
<dbReference type="PANTHER" id="PTHR48007:SF47">
    <property type="entry name" value="PROTEIN KINASE DOMAIN-CONTAINING PROTEIN"/>
    <property type="match status" value="1"/>
</dbReference>
<keyword evidence="7" id="KW-0547">Nucleotide-binding</keyword>
<dbReference type="Gene3D" id="1.10.510.10">
    <property type="entry name" value="Transferase(Phosphotransferase) domain 1"/>
    <property type="match status" value="1"/>
</dbReference>
<evidence type="ECO:0000256" key="9">
    <source>
        <dbReference type="ARBA" id="ARBA00022989"/>
    </source>
</evidence>
<evidence type="ECO:0000256" key="8">
    <source>
        <dbReference type="ARBA" id="ARBA00022840"/>
    </source>
</evidence>
<organism evidence="17 18">
    <name type="scientific">Rhamnella rubrinervis</name>
    <dbReference type="NCBI Taxonomy" id="2594499"/>
    <lineage>
        <taxon>Eukaryota</taxon>
        <taxon>Viridiplantae</taxon>
        <taxon>Streptophyta</taxon>
        <taxon>Embryophyta</taxon>
        <taxon>Tracheophyta</taxon>
        <taxon>Spermatophyta</taxon>
        <taxon>Magnoliopsida</taxon>
        <taxon>eudicotyledons</taxon>
        <taxon>Gunneridae</taxon>
        <taxon>Pentapetalae</taxon>
        <taxon>rosids</taxon>
        <taxon>fabids</taxon>
        <taxon>Rosales</taxon>
        <taxon>Rhamnaceae</taxon>
        <taxon>rhamnoid group</taxon>
        <taxon>Rhamneae</taxon>
        <taxon>Rhamnella</taxon>
    </lineage>
</organism>
<keyword evidence="2" id="KW-0597">Phosphoprotein</keyword>
<comment type="subcellular location">
    <subcellularLocation>
        <location evidence="1">Membrane</location>
        <topology evidence="1">Single-pass type I membrane protein</topology>
    </subcellularLocation>
</comment>
<dbReference type="FunFam" id="3.80.10.10:FF:000722">
    <property type="entry name" value="Leucine-rich repeat receptor-like protein kinase"/>
    <property type="match status" value="1"/>
</dbReference>
<dbReference type="SUPFAM" id="SSF56112">
    <property type="entry name" value="Protein kinase-like (PK-like)"/>
    <property type="match status" value="1"/>
</dbReference>
<keyword evidence="6" id="KW-0677">Repeat</keyword>
<feature type="region of interest" description="Disordered" evidence="13">
    <location>
        <begin position="315"/>
        <end position="341"/>
    </location>
</feature>
<feature type="region of interest" description="Disordered" evidence="13">
    <location>
        <begin position="404"/>
        <end position="442"/>
    </location>
</feature>
<reference evidence="17" key="1">
    <citation type="submission" date="2020-03" db="EMBL/GenBank/DDBJ databases">
        <title>A high-quality chromosome-level genome assembly of a woody plant with both climbing and erect habits, Rhamnella rubrinervis.</title>
        <authorList>
            <person name="Lu Z."/>
            <person name="Yang Y."/>
            <person name="Zhu X."/>
            <person name="Sun Y."/>
        </authorList>
    </citation>
    <scope>NUCLEOTIDE SEQUENCE</scope>
    <source>
        <strain evidence="17">BYM</strain>
        <tissue evidence="17">Leaf</tissue>
    </source>
</reference>
<dbReference type="EMBL" id="VOIH02000010">
    <property type="protein sequence ID" value="KAF3435470.1"/>
    <property type="molecule type" value="Genomic_DNA"/>
</dbReference>
<dbReference type="InterPro" id="IPR000719">
    <property type="entry name" value="Prot_kinase_dom"/>
</dbReference>
<keyword evidence="5 15" id="KW-0732">Signal</keyword>
<feature type="signal peptide" evidence="15">
    <location>
        <begin position="1"/>
        <end position="27"/>
    </location>
</feature>
<keyword evidence="18" id="KW-1185">Reference proteome</keyword>
<keyword evidence="4 14" id="KW-0812">Transmembrane</keyword>
<evidence type="ECO:0000256" key="13">
    <source>
        <dbReference type="SAM" id="MobiDB-lite"/>
    </source>
</evidence>
<dbReference type="Pfam" id="PF08263">
    <property type="entry name" value="LRRNT_2"/>
    <property type="match status" value="1"/>
</dbReference>
<dbReference type="InterPro" id="IPR055414">
    <property type="entry name" value="LRR_R13L4/SHOC2-like"/>
</dbReference>
<comment type="caution">
    <text evidence="17">The sequence shown here is derived from an EMBL/GenBank/DDBJ whole genome shotgun (WGS) entry which is preliminary data.</text>
</comment>
<dbReference type="SUPFAM" id="SSF52058">
    <property type="entry name" value="L domain-like"/>
    <property type="match status" value="1"/>
</dbReference>
<evidence type="ECO:0000259" key="16">
    <source>
        <dbReference type="PROSITE" id="PS50011"/>
    </source>
</evidence>
<dbReference type="AlphaFoldDB" id="A0A8K0DQP6"/>
<evidence type="ECO:0000256" key="12">
    <source>
        <dbReference type="ARBA" id="ARBA00023180"/>
    </source>
</evidence>
<evidence type="ECO:0000256" key="14">
    <source>
        <dbReference type="SAM" id="Phobius"/>
    </source>
</evidence>
<dbReference type="Proteomes" id="UP000796880">
    <property type="component" value="Unassembled WGS sequence"/>
</dbReference>
<keyword evidence="10 14" id="KW-0472">Membrane</keyword>
<dbReference type="InterPro" id="IPR011009">
    <property type="entry name" value="Kinase-like_dom_sf"/>
</dbReference>
<evidence type="ECO:0000256" key="11">
    <source>
        <dbReference type="ARBA" id="ARBA00023170"/>
    </source>
</evidence>
<proteinExistence type="predicted"/>
<dbReference type="Pfam" id="PF23598">
    <property type="entry name" value="LRR_14"/>
    <property type="match status" value="1"/>
</dbReference>
<feature type="domain" description="Protein kinase" evidence="16">
    <location>
        <begin position="458"/>
        <end position="768"/>
    </location>
</feature>
<evidence type="ECO:0000256" key="7">
    <source>
        <dbReference type="ARBA" id="ARBA00022741"/>
    </source>
</evidence>
<evidence type="ECO:0000256" key="10">
    <source>
        <dbReference type="ARBA" id="ARBA00023136"/>
    </source>
</evidence>
<evidence type="ECO:0000256" key="4">
    <source>
        <dbReference type="ARBA" id="ARBA00022692"/>
    </source>
</evidence>
<keyword evidence="3" id="KW-0433">Leucine-rich repeat</keyword>
<evidence type="ECO:0000256" key="15">
    <source>
        <dbReference type="SAM" id="SignalP"/>
    </source>
</evidence>
<dbReference type="GO" id="GO:0004672">
    <property type="term" value="F:protein kinase activity"/>
    <property type="evidence" value="ECO:0007669"/>
    <property type="project" value="InterPro"/>
</dbReference>
<dbReference type="PANTHER" id="PTHR48007">
    <property type="entry name" value="LEUCINE-RICH REPEAT RECEPTOR-LIKE PROTEIN KINASE PXC1"/>
    <property type="match status" value="1"/>
</dbReference>
<keyword evidence="8" id="KW-0067">ATP-binding</keyword>
<evidence type="ECO:0000256" key="6">
    <source>
        <dbReference type="ARBA" id="ARBA00022737"/>
    </source>
</evidence>
<evidence type="ECO:0000256" key="3">
    <source>
        <dbReference type="ARBA" id="ARBA00022614"/>
    </source>
</evidence>
<keyword evidence="12" id="KW-0325">Glycoprotein</keyword>
<dbReference type="Gene3D" id="3.80.10.10">
    <property type="entry name" value="Ribonuclease Inhibitor"/>
    <property type="match status" value="2"/>
</dbReference>
<dbReference type="Pfam" id="PF00069">
    <property type="entry name" value="Pkinase"/>
    <property type="match status" value="1"/>
</dbReference>
<evidence type="ECO:0000256" key="1">
    <source>
        <dbReference type="ARBA" id="ARBA00004479"/>
    </source>
</evidence>
<evidence type="ECO:0000256" key="2">
    <source>
        <dbReference type="ARBA" id="ARBA00022553"/>
    </source>
</evidence>
<feature type="chain" id="PRO_5035426706" description="Protein kinase domain-containing protein" evidence="15">
    <location>
        <begin position="28"/>
        <end position="769"/>
    </location>
</feature>
<dbReference type="GO" id="GO:0005524">
    <property type="term" value="F:ATP binding"/>
    <property type="evidence" value="ECO:0007669"/>
    <property type="project" value="UniProtKB-KW"/>
</dbReference>
<sequence>MSSDTEKLHFWWRVASFLALFLLPSFALNTDGVCLLAFKYSILSDPLSVLESWNYNDESPCSWNGVTCAEIGFPGTPDMFRVTSLVLPNSQLLGSIAADLGKIQHLRHLDLSNNFFNGSLPSTIFSASELQVLSLSNNVITGELPESVGGLVSLQLMNLSDNALAGKVPKNLTSLQNLTVVSFRSNYFSGNIPSGFNSAEVLDLSSNLLNGSLPLDFGGGSLRYLNLSYNKISGKIPVEFAKRIPQNATIDLSFNNLSGAIPQALALLNQNTELFSGNADLCGKPLKKLCAIPSTLSTPPNVTTTTSSPAIAAIPKTIDSSPVTNSQGTANGTRNQAQSGLKPGTIAGIAIGDLAGIGVLAIVILYVYQLRKRKHLNPGTDPEKKPNMEEKQDLDAMKASGTWSCLPMKGEETSDATSSSDSDDREDKNVEATGGNQKGGLLVTVDGEPELELETLLKASAYILGASGASIVYKALLDDGTALAVRRIGDSRVERMKDFESQVRLMTKLRHPNLVRVRGFYWGDDEKLVIYDYISNGSLACTGCRKPGSSPCHLPLEVRLKIAKGIARGLAYIHEKKHVHGNVKPSNILLNSEMEPMISDFGLDRLVLGNNSHKASGSARHFGSYSGSTRDGQQDIPVGGSPAGGSCASGALPYQAPESMKNLKPNTKWDVFSFGIILLELLTGRVFTDRELSQWTVGLMTGEEKNRMLRMFDVAIRAEVESREDAMLACLKLGLSCAFFIPQKRPTMKEALQVLDKIPSTTTSHQVHC</sequence>
<dbReference type="InterPro" id="IPR032675">
    <property type="entry name" value="LRR_dom_sf"/>
</dbReference>
<dbReference type="Pfam" id="PF00560">
    <property type="entry name" value="LRR_1"/>
    <property type="match status" value="1"/>
</dbReference>
<dbReference type="InterPro" id="IPR001611">
    <property type="entry name" value="Leu-rich_rpt"/>
</dbReference>
<feature type="transmembrane region" description="Helical" evidence="14">
    <location>
        <begin position="346"/>
        <end position="368"/>
    </location>
</feature>
<keyword evidence="11" id="KW-0675">Receptor</keyword>
<dbReference type="PROSITE" id="PS50011">
    <property type="entry name" value="PROTEIN_KINASE_DOM"/>
    <property type="match status" value="1"/>
</dbReference>
<feature type="compositionally biased region" description="Polar residues" evidence="13">
    <location>
        <begin position="318"/>
        <end position="339"/>
    </location>
</feature>
<dbReference type="CDD" id="cd14066">
    <property type="entry name" value="STKc_IRAK"/>
    <property type="match status" value="1"/>
</dbReference>
<dbReference type="InterPro" id="IPR013210">
    <property type="entry name" value="LRR_N_plant-typ"/>
</dbReference>
<evidence type="ECO:0000256" key="5">
    <source>
        <dbReference type="ARBA" id="ARBA00022729"/>
    </source>
</evidence>
<evidence type="ECO:0000313" key="18">
    <source>
        <dbReference type="Proteomes" id="UP000796880"/>
    </source>
</evidence>
<dbReference type="FunFam" id="3.80.10.10:FF:000101">
    <property type="entry name" value="LRR receptor-like serine/threonine-protein kinase ERECTA"/>
    <property type="match status" value="1"/>
</dbReference>
<accession>A0A8K0DQP6</accession>
<dbReference type="OrthoDB" id="346907at2759"/>